<dbReference type="InterPro" id="IPR036390">
    <property type="entry name" value="WH_DNA-bd_sf"/>
</dbReference>
<keyword evidence="3" id="KW-1185">Reference proteome</keyword>
<dbReference type="Proteomes" id="UP001596242">
    <property type="component" value="Unassembled WGS sequence"/>
</dbReference>
<dbReference type="Gene3D" id="1.10.10.10">
    <property type="entry name" value="Winged helix-like DNA-binding domain superfamily/Winged helix DNA-binding domain"/>
    <property type="match status" value="1"/>
</dbReference>
<dbReference type="Pfam" id="PF01047">
    <property type="entry name" value="MarR"/>
    <property type="match status" value="1"/>
</dbReference>
<sequence length="180" mass="19212">MPVPQPAVVPAPPVVPVPAAVPVPASPDPVETEQALARVTCLVGRVRQHERLMAVAGLPPARAAAAILRHAAGSDPLRPGKPVARLSVEASHVTGQLGQLEKDGYVQRVPDPEARRARRARRVRLAEAGPTAADRMREVSLRSMRVAPADWSPEDLRLLAELFPRTVGDFVARAEAGIEP</sequence>
<dbReference type="SMART" id="SM00347">
    <property type="entry name" value="HTH_MARR"/>
    <property type="match status" value="1"/>
</dbReference>
<organism evidence="2 3">
    <name type="scientific">Streptomyces pratens</name>
    <dbReference type="NCBI Taxonomy" id="887456"/>
    <lineage>
        <taxon>Bacteria</taxon>
        <taxon>Bacillati</taxon>
        <taxon>Actinomycetota</taxon>
        <taxon>Actinomycetes</taxon>
        <taxon>Kitasatosporales</taxon>
        <taxon>Streptomycetaceae</taxon>
        <taxon>Streptomyces</taxon>
    </lineage>
</organism>
<reference evidence="3" key="1">
    <citation type="journal article" date="2019" name="Int. J. Syst. Evol. Microbiol.">
        <title>The Global Catalogue of Microorganisms (GCM) 10K type strain sequencing project: providing services to taxonomists for standard genome sequencing and annotation.</title>
        <authorList>
            <consortium name="The Broad Institute Genomics Platform"/>
            <consortium name="The Broad Institute Genome Sequencing Center for Infectious Disease"/>
            <person name="Wu L."/>
            <person name="Ma J."/>
        </authorList>
    </citation>
    <scope>NUCLEOTIDE SEQUENCE [LARGE SCALE GENOMIC DNA]</scope>
    <source>
        <strain evidence="3">JCM 12763</strain>
    </source>
</reference>
<dbReference type="RefSeq" id="WP_386395041.1">
    <property type="nucleotide sequence ID" value="NZ_JBHSPT010000018.1"/>
</dbReference>
<evidence type="ECO:0000313" key="2">
    <source>
        <dbReference type="EMBL" id="MFC6055558.1"/>
    </source>
</evidence>
<proteinExistence type="predicted"/>
<comment type="caution">
    <text evidence="2">The sequence shown here is derived from an EMBL/GenBank/DDBJ whole genome shotgun (WGS) entry which is preliminary data.</text>
</comment>
<dbReference type="InterPro" id="IPR036388">
    <property type="entry name" value="WH-like_DNA-bd_sf"/>
</dbReference>
<feature type="domain" description="HTH marR-type" evidence="1">
    <location>
        <begin position="29"/>
        <end position="168"/>
    </location>
</feature>
<evidence type="ECO:0000259" key="1">
    <source>
        <dbReference type="PROSITE" id="PS50995"/>
    </source>
</evidence>
<name>A0ABW1LWH2_9ACTN</name>
<dbReference type="InterPro" id="IPR000835">
    <property type="entry name" value="HTH_MarR-typ"/>
</dbReference>
<dbReference type="SUPFAM" id="SSF46785">
    <property type="entry name" value="Winged helix' DNA-binding domain"/>
    <property type="match status" value="1"/>
</dbReference>
<gene>
    <name evidence="2" type="ORF">ACFP50_08820</name>
</gene>
<protein>
    <submittedName>
        <fullName evidence="2">MarR family transcriptional regulator</fullName>
    </submittedName>
</protein>
<evidence type="ECO:0000313" key="3">
    <source>
        <dbReference type="Proteomes" id="UP001596242"/>
    </source>
</evidence>
<accession>A0ABW1LWH2</accession>
<dbReference type="PROSITE" id="PS50995">
    <property type="entry name" value="HTH_MARR_2"/>
    <property type="match status" value="1"/>
</dbReference>
<dbReference type="EMBL" id="JBHSPT010000018">
    <property type="protein sequence ID" value="MFC6055558.1"/>
    <property type="molecule type" value="Genomic_DNA"/>
</dbReference>